<feature type="transmembrane region" description="Helical" evidence="1">
    <location>
        <begin position="221"/>
        <end position="239"/>
    </location>
</feature>
<keyword evidence="3" id="KW-1185">Reference proteome</keyword>
<dbReference type="AlphaFoldDB" id="A0A839NG09"/>
<dbReference type="Proteomes" id="UP000559182">
    <property type="component" value="Unassembled WGS sequence"/>
</dbReference>
<dbReference type="RefSeq" id="WP_183322526.1">
    <property type="nucleotide sequence ID" value="NZ_JACHVQ010000004.1"/>
</dbReference>
<feature type="transmembrane region" description="Helical" evidence="1">
    <location>
        <begin position="189"/>
        <end position="209"/>
    </location>
</feature>
<feature type="transmembrane region" description="Helical" evidence="1">
    <location>
        <begin position="134"/>
        <end position="152"/>
    </location>
</feature>
<evidence type="ECO:0000313" key="3">
    <source>
        <dbReference type="Proteomes" id="UP000559182"/>
    </source>
</evidence>
<organism evidence="2 3">
    <name type="scientific">Flexivirga oryzae</name>
    <dbReference type="NCBI Taxonomy" id="1794944"/>
    <lineage>
        <taxon>Bacteria</taxon>
        <taxon>Bacillati</taxon>
        <taxon>Actinomycetota</taxon>
        <taxon>Actinomycetes</taxon>
        <taxon>Micrococcales</taxon>
        <taxon>Dermacoccaceae</taxon>
        <taxon>Flexivirga</taxon>
    </lineage>
</organism>
<dbReference type="SUPFAM" id="SSF103481">
    <property type="entry name" value="Multidrug resistance efflux transporter EmrE"/>
    <property type="match status" value="1"/>
</dbReference>
<feature type="transmembrane region" description="Helical" evidence="1">
    <location>
        <begin position="40"/>
        <end position="66"/>
    </location>
</feature>
<feature type="transmembrane region" description="Helical" evidence="1">
    <location>
        <begin position="86"/>
        <end position="103"/>
    </location>
</feature>
<dbReference type="EMBL" id="JACHVQ010000004">
    <property type="protein sequence ID" value="MBB2894075.1"/>
    <property type="molecule type" value="Genomic_DNA"/>
</dbReference>
<evidence type="ECO:0000256" key="1">
    <source>
        <dbReference type="SAM" id="Phobius"/>
    </source>
</evidence>
<sequence length="299" mass="31222">MEQVKSLVGPRHRPSSVGDGIPPSVFIGSSAIFHYLGPSLAVLLFVHIGVLGVAWLRIVTAALVFLCWRRPITTLRTMSPAGRRTMLALGVLLAAMNCAFYLATDRLPLATVGAIEFLGVIVLALVGTRTSRNLAALLLAVAGVAVLTDARWSVDPRGFAFAFLNCAGFMGYVVLGHRIASAHEGRQTGIDQLAASMLIAALVVTPFGISQAATAFAHPTWLLWGAGVGVCSSVVPYVTDQLAMARLPRATFAFLLCLLPASATVIGLVVLHQVPGVRDVVGIAAVALALAVHQDAAGS</sequence>
<reference evidence="2 3" key="1">
    <citation type="submission" date="2020-08" db="EMBL/GenBank/DDBJ databases">
        <title>Sequencing the genomes of 1000 actinobacteria strains.</title>
        <authorList>
            <person name="Klenk H.-P."/>
        </authorList>
    </citation>
    <scope>NUCLEOTIDE SEQUENCE [LARGE SCALE GENOMIC DNA]</scope>
    <source>
        <strain evidence="2 3">DSM 105369</strain>
    </source>
</reference>
<keyword evidence="1" id="KW-0472">Membrane</keyword>
<name>A0A839NG09_9MICO</name>
<gene>
    <name evidence="2" type="ORF">FHU39_004111</name>
</gene>
<keyword evidence="1" id="KW-1133">Transmembrane helix</keyword>
<feature type="transmembrane region" description="Helical" evidence="1">
    <location>
        <begin position="109"/>
        <end position="127"/>
    </location>
</feature>
<evidence type="ECO:0000313" key="2">
    <source>
        <dbReference type="EMBL" id="MBB2894075.1"/>
    </source>
</evidence>
<feature type="transmembrane region" description="Helical" evidence="1">
    <location>
        <begin position="251"/>
        <end position="271"/>
    </location>
</feature>
<feature type="transmembrane region" description="Helical" evidence="1">
    <location>
        <begin position="158"/>
        <end position="177"/>
    </location>
</feature>
<proteinExistence type="predicted"/>
<comment type="caution">
    <text evidence="2">The sequence shown here is derived from an EMBL/GenBank/DDBJ whole genome shotgun (WGS) entry which is preliminary data.</text>
</comment>
<protein>
    <submittedName>
        <fullName evidence="2">Inner membrane transporter RhtA</fullName>
    </submittedName>
</protein>
<keyword evidence="1" id="KW-0812">Transmembrane</keyword>
<dbReference type="InterPro" id="IPR037185">
    <property type="entry name" value="EmrE-like"/>
</dbReference>
<accession>A0A839NG09</accession>